<dbReference type="InterPro" id="IPR011991">
    <property type="entry name" value="ArsR-like_HTH"/>
</dbReference>
<dbReference type="KEGG" id="bcq:BCQ_3010"/>
<dbReference type="InterPro" id="IPR001845">
    <property type="entry name" value="HTH_ArsR_DNA-bd_dom"/>
</dbReference>
<dbReference type="PROSITE" id="PS00846">
    <property type="entry name" value="HTH_ARSR_1"/>
    <property type="match status" value="1"/>
</dbReference>
<dbReference type="InterPro" id="IPR036390">
    <property type="entry name" value="WH_DNA-bd_sf"/>
</dbReference>
<protein>
    <submittedName>
        <fullName evidence="5">Arsenical resistance operon repressor</fullName>
    </submittedName>
</protein>
<dbReference type="HOGENOM" id="CLU_1700682_0_0_9"/>
<organism evidence="5 6">
    <name type="scientific">Bacillus cereus (strain Q1)</name>
    <dbReference type="NCBI Taxonomy" id="361100"/>
    <lineage>
        <taxon>Bacteria</taxon>
        <taxon>Bacillati</taxon>
        <taxon>Bacillota</taxon>
        <taxon>Bacilli</taxon>
        <taxon>Bacillales</taxon>
        <taxon>Bacillaceae</taxon>
        <taxon>Bacillus</taxon>
        <taxon>Bacillus cereus group</taxon>
    </lineage>
</organism>
<dbReference type="FunFam" id="1.10.10.10:FF:000379">
    <property type="entry name" value="ArsR family transcriptional regulator"/>
    <property type="match status" value="1"/>
</dbReference>
<dbReference type="PANTHER" id="PTHR33154:SF18">
    <property type="entry name" value="ARSENICAL RESISTANCE OPERON REPRESSOR"/>
    <property type="match status" value="1"/>
</dbReference>
<dbReference type="AlphaFoldDB" id="B9IRF3"/>
<evidence type="ECO:0000256" key="1">
    <source>
        <dbReference type="ARBA" id="ARBA00023015"/>
    </source>
</evidence>
<evidence type="ECO:0000259" key="4">
    <source>
        <dbReference type="PROSITE" id="PS50987"/>
    </source>
</evidence>
<dbReference type="Proteomes" id="UP000000441">
    <property type="component" value="Chromosome"/>
</dbReference>
<name>B9IRF3_BACCQ</name>
<accession>B9IRF3</accession>
<dbReference type="EMBL" id="CP000227">
    <property type="protein sequence ID" value="ACM13438.1"/>
    <property type="molecule type" value="Genomic_DNA"/>
</dbReference>
<gene>
    <name evidence="5" type="primary">arsR</name>
    <name evidence="5" type="ordered locus">BCQ_3010</name>
</gene>
<proteinExistence type="predicted"/>
<dbReference type="PRINTS" id="PR00778">
    <property type="entry name" value="HTHARSR"/>
</dbReference>
<evidence type="ECO:0000256" key="2">
    <source>
        <dbReference type="ARBA" id="ARBA00023125"/>
    </source>
</evidence>
<dbReference type="NCBIfam" id="NF033788">
    <property type="entry name" value="HTH_metalloreg"/>
    <property type="match status" value="1"/>
</dbReference>
<dbReference type="InterPro" id="IPR036388">
    <property type="entry name" value="WH-like_DNA-bd_sf"/>
</dbReference>
<keyword evidence="3" id="KW-0804">Transcription</keyword>
<dbReference type="SUPFAM" id="SSF46785">
    <property type="entry name" value="Winged helix' DNA-binding domain"/>
    <property type="match status" value="1"/>
</dbReference>
<dbReference type="GO" id="GO:0003700">
    <property type="term" value="F:DNA-binding transcription factor activity"/>
    <property type="evidence" value="ECO:0007669"/>
    <property type="project" value="InterPro"/>
</dbReference>
<keyword evidence="2" id="KW-0238">DNA-binding</keyword>
<dbReference type="GO" id="GO:0003677">
    <property type="term" value="F:DNA binding"/>
    <property type="evidence" value="ECO:0007669"/>
    <property type="project" value="UniProtKB-KW"/>
</dbReference>
<evidence type="ECO:0000313" key="5">
    <source>
        <dbReference type="EMBL" id="ACM13438.1"/>
    </source>
</evidence>
<keyword evidence="1" id="KW-0805">Transcription regulation</keyword>
<evidence type="ECO:0000313" key="6">
    <source>
        <dbReference type="Proteomes" id="UP000000441"/>
    </source>
</evidence>
<dbReference type="Pfam" id="PF01022">
    <property type="entry name" value="HTH_5"/>
    <property type="match status" value="1"/>
</dbReference>
<dbReference type="PANTHER" id="PTHR33154">
    <property type="entry name" value="TRANSCRIPTIONAL REGULATOR, ARSR FAMILY"/>
    <property type="match status" value="1"/>
</dbReference>
<evidence type="ECO:0000256" key="3">
    <source>
        <dbReference type="ARBA" id="ARBA00023163"/>
    </source>
</evidence>
<dbReference type="CDD" id="cd00090">
    <property type="entry name" value="HTH_ARSR"/>
    <property type="match status" value="1"/>
</dbReference>
<dbReference type="Gene3D" id="1.10.10.10">
    <property type="entry name" value="Winged helix-like DNA-binding domain superfamily/Winged helix DNA-binding domain"/>
    <property type="match status" value="1"/>
</dbReference>
<feature type="domain" description="HTH arsR-type" evidence="4">
    <location>
        <begin position="53"/>
        <end position="148"/>
    </location>
</feature>
<sequence length="154" mass="18079">MLKKLWSFFIVTKIGCEEVFCKSKKLDELVAYKTHLRIYYIYQKKLMKGEETTVAQDFKLYEKKFKALADQKRLEIMYELCQRGQTCVCDLTEIFEMTQSKLSYHLKILLDAGLIVKETKGTWSYYDLNDAEVNNLLSEELCCIFRKTGKGSCC</sequence>
<dbReference type="InterPro" id="IPR018334">
    <property type="entry name" value="ArsR_HTH"/>
</dbReference>
<dbReference type="SMART" id="SM00418">
    <property type="entry name" value="HTH_ARSR"/>
    <property type="match status" value="1"/>
</dbReference>
<dbReference type="PROSITE" id="PS50987">
    <property type="entry name" value="HTH_ARSR_2"/>
    <property type="match status" value="1"/>
</dbReference>
<reference evidence="5 6" key="1">
    <citation type="journal article" date="2009" name="J. Bacteriol.">
        <title>Complete genome sequence of the extremophilic Bacillus cereus strain Q1 with industrial applications.</title>
        <authorList>
            <person name="Xiong Z."/>
            <person name="Jiang Y."/>
            <person name="Qi D."/>
            <person name="Lu H."/>
            <person name="Yang F."/>
            <person name="Yang J."/>
            <person name="Chen L."/>
            <person name="Sun L."/>
            <person name="Xu X."/>
            <person name="Xue Y."/>
            <person name="Zhu Y."/>
            <person name="Jin Q."/>
        </authorList>
    </citation>
    <scope>NUCLEOTIDE SEQUENCE [LARGE SCALE GENOMIC DNA]</scope>
    <source>
        <strain evidence="5 6">Q1</strain>
    </source>
</reference>
<dbReference type="InterPro" id="IPR051081">
    <property type="entry name" value="HTH_MetalResp_TranReg"/>
</dbReference>